<feature type="transmembrane region" description="Helical" evidence="5">
    <location>
        <begin position="432"/>
        <end position="456"/>
    </location>
</feature>
<evidence type="ECO:0000256" key="2">
    <source>
        <dbReference type="ARBA" id="ARBA00022692"/>
    </source>
</evidence>
<dbReference type="Gene3D" id="3.40.1710.10">
    <property type="entry name" value="abc type-2 transporter like domain"/>
    <property type="match status" value="1"/>
</dbReference>
<gene>
    <name evidence="7" type="ORF">HDA45_001050</name>
</gene>
<feature type="transmembrane region" description="Helical" evidence="5">
    <location>
        <begin position="477"/>
        <end position="502"/>
    </location>
</feature>
<feature type="transmembrane region" description="Helical" evidence="5">
    <location>
        <begin position="538"/>
        <end position="557"/>
    </location>
</feature>
<dbReference type="PANTHER" id="PTHR43077">
    <property type="entry name" value="TRANSPORT PERMEASE YVFS-RELATED"/>
    <property type="match status" value="1"/>
</dbReference>
<dbReference type="Gene3D" id="1.10.287.950">
    <property type="entry name" value="Methyl-accepting chemotaxis protein"/>
    <property type="match status" value="1"/>
</dbReference>
<keyword evidence="8" id="KW-1185">Reference proteome</keyword>
<dbReference type="Proteomes" id="UP000580861">
    <property type="component" value="Unassembled WGS sequence"/>
</dbReference>
<evidence type="ECO:0000256" key="1">
    <source>
        <dbReference type="ARBA" id="ARBA00004141"/>
    </source>
</evidence>
<dbReference type="GO" id="GO:0016020">
    <property type="term" value="C:membrane"/>
    <property type="evidence" value="ECO:0007669"/>
    <property type="project" value="UniProtKB-SubCell"/>
</dbReference>
<evidence type="ECO:0000313" key="8">
    <source>
        <dbReference type="Proteomes" id="UP000580861"/>
    </source>
</evidence>
<dbReference type="GO" id="GO:0140359">
    <property type="term" value="F:ABC-type transporter activity"/>
    <property type="evidence" value="ECO:0007669"/>
    <property type="project" value="InterPro"/>
</dbReference>
<dbReference type="InterPro" id="IPR051328">
    <property type="entry name" value="T7SS_ABC-Transporter"/>
</dbReference>
<comment type="caution">
    <text evidence="7">The sequence shown here is derived from an EMBL/GenBank/DDBJ whole genome shotgun (WGS) entry which is preliminary data.</text>
</comment>
<dbReference type="InterPro" id="IPR013525">
    <property type="entry name" value="ABC2_TM"/>
</dbReference>
<proteinExistence type="predicted"/>
<feature type="transmembrane region" description="Helical" evidence="5">
    <location>
        <begin position="592"/>
        <end position="614"/>
    </location>
</feature>
<evidence type="ECO:0000259" key="6">
    <source>
        <dbReference type="Pfam" id="PF12698"/>
    </source>
</evidence>
<protein>
    <submittedName>
        <fullName evidence="7">Putative membrane protein</fullName>
    </submittedName>
</protein>
<dbReference type="NCBIfam" id="TIGR03062">
    <property type="entry name" value="pip_yhgE_Cterm"/>
    <property type="match status" value="1"/>
</dbReference>
<dbReference type="NCBIfam" id="TIGR03061">
    <property type="entry name" value="pip_yhgE_Nterm"/>
    <property type="match status" value="1"/>
</dbReference>
<organism evidence="7 8">
    <name type="scientific">Amycolatopsis umgeniensis</name>
    <dbReference type="NCBI Taxonomy" id="336628"/>
    <lineage>
        <taxon>Bacteria</taxon>
        <taxon>Bacillati</taxon>
        <taxon>Actinomycetota</taxon>
        <taxon>Actinomycetes</taxon>
        <taxon>Pseudonocardiales</taxon>
        <taxon>Pseudonocardiaceae</taxon>
        <taxon>Amycolatopsis</taxon>
    </lineage>
</organism>
<dbReference type="RefSeq" id="WP_184892367.1">
    <property type="nucleotide sequence ID" value="NZ_JACHMX010000001.1"/>
</dbReference>
<name>A0A841AVL4_9PSEU</name>
<accession>A0A841AVL4</accession>
<dbReference type="Pfam" id="PF12698">
    <property type="entry name" value="ABC2_membrane_3"/>
    <property type="match status" value="2"/>
</dbReference>
<comment type="subcellular location">
    <subcellularLocation>
        <location evidence="1">Membrane</location>
        <topology evidence="1">Multi-pass membrane protein</topology>
    </subcellularLocation>
</comment>
<dbReference type="EMBL" id="JACHMX010000001">
    <property type="protein sequence ID" value="MBB5850963.1"/>
    <property type="molecule type" value="Genomic_DNA"/>
</dbReference>
<keyword evidence="2 5" id="KW-0812">Transmembrane</keyword>
<evidence type="ECO:0000313" key="7">
    <source>
        <dbReference type="EMBL" id="MBB5850963.1"/>
    </source>
</evidence>
<evidence type="ECO:0000256" key="4">
    <source>
        <dbReference type="ARBA" id="ARBA00023136"/>
    </source>
</evidence>
<feature type="transmembrane region" description="Helical" evidence="5">
    <location>
        <begin position="22"/>
        <end position="41"/>
    </location>
</feature>
<reference evidence="7 8" key="1">
    <citation type="submission" date="2020-08" db="EMBL/GenBank/DDBJ databases">
        <title>Sequencing the genomes of 1000 actinobacteria strains.</title>
        <authorList>
            <person name="Klenk H.-P."/>
        </authorList>
    </citation>
    <scope>NUCLEOTIDE SEQUENCE [LARGE SCALE GENOMIC DNA]</scope>
    <source>
        <strain evidence="7 8">DSM 45272</strain>
    </source>
</reference>
<dbReference type="NCBIfam" id="TIGR03057">
    <property type="entry name" value="xxxLxxG_by_4"/>
    <property type="match status" value="3"/>
</dbReference>
<dbReference type="InterPro" id="IPR017501">
    <property type="entry name" value="Phage_infect_YhgE_C"/>
</dbReference>
<feature type="domain" description="ABC-2 type transporter transmembrane" evidence="6">
    <location>
        <begin position="28"/>
        <end position="161"/>
    </location>
</feature>
<dbReference type="PANTHER" id="PTHR43077:SF5">
    <property type="entry name" value="PHAGE INFECTION PROTEIN"/>
    <property type="match status" value="1"/>
</dbReference>
<dbReference type="InterPro" id="IPR017500">
    <property type="entry name" value="Phage_infect_YhgE_N"/>
</dbReference>
<keyword evidence="3 5" id="KW-1133">Transmembrane helix</keyword>
<dbReference type="AlphaFoldDB" id="A0A841AVL4"/>
<sequence length="631" mass="65418">MNPVRIAANELRRLSSGTLPKLAMAALVLVPLLYASFYLYANFDPYSRLDKLPAAVFTSDAGAKDSAGAERNVGREVTDELVKSGTFQWHEVSQEEAAKGVRDDTYSFAIGIPRDFSAALLSSGNFQPQQATITLTTNDANNYLSGTIAKQVAEQVRKTIAEKVGSEAADKFLVGFSTIYGKIQEASTGASQLADGAGKLKSGQQQLADGASQLASGSSQLATGLGTLKSSTAQLPAQTQKLADGAGQVADGNQKVADAASLAATASGDIQTKLDGYRTQLAQDLRNAEVPEAKVQEILSRLDTLRSPVDQANTKIQGANSQLTQLASGARQVSDGAKQLASATPQLTNGIAQAADASNQIRDGAAKLNDGEKSAVTGTNQLADGAVQLRDGLAAGLKEIPNPDDPTRAATANTIADPVAVSSSGVASAGTYGAGLAPFFISLATWIGAFVLFLLLRPLSTRALTAGASPFKVALGGWLASALLGIAQVIVLFGAVTWLVGIDVAHPLGAIGFAVLVSLTFTAVVHALNAFFGAVGKFLGLVLLVLQLVSAGGTFPWQTIPDALYPLHIVLPMGYAIDGFRHLLYSGASMKILGDIGVLVAYLVGAILVSTLAARKRRTWTVSALKPELAL</sequence>
<keyword evidence="4 5" id="KW-0472">Membrane</keyword>
<dbReference type="InterPro" id="IPR023908">
    <property type="entry name" value="xxxLxxG_rpt"/>
</dbReference>
<feature type="domain" description="ABC-2 type transporter transmembrane" evidence="6">
    <location>
        <begin position="397"/>
        <end position="610"/>
    </location>
</feature>
<evidence type="ECO:0000256" key="5">
    <source>
        <dbReference type="SAM" id="Phobius"/>
    </source>
</evidence>
<evidence type="ECO:0000256" key="3">
    <source>
        <dbReference type="ARBA" id="ARBA00022989"/>
    </source>
</evidence>
<feature type="transmembrane region" description="Helical" evidence="5">
    <location>
        <begin position="508"/>
        <end position="531"/>
    </location>
</feature>